<evidence type="ECO:0000256" key="6">
    <source>
        <dbReference type="SAM" id="MobiDB-lite"/>
    </source>
</evidence>
<dbReference type="KEGG" id="sapo:SAPIO_CDS8111"/>
<dbReference type="InterPro" id="IPR035983">
    <property type="entry name" value="Hect_E3_ubiquitin_ligase"/>
</dbReference>
<dbReference type="InterPro" id="IPR044611">
    <property type="entry name" value="E3A/B/C-like"/>
</dbReference>
<evidence type="ECO:0000256" key="2">
    <source>
        <dbReference type="ARBA" id="ARBA00012485"/>
    </source>
</evidence>
<keyword evidence="9" id="KW-1185">Reference proteome</keyword>
<comment type="caution">
    <text evidence="8">The sequence shown here is derived from an EMBL/GenBank/DDBJ whole genome shotgun (WGS) entry which is preliminary data.</text>
</comment>
<dbReference type="AlphaFoldDB" id="A0A084FYX1"/>
<feature type="active site" description="Glycyl thioester intermediate" evidence="5">
    <location>
        <position position="1116"/>
    </location>
</feature>
<dbReference type="Gene3D" id="3.30.2160.10">
    <property type="entry name" value="Hect, E3 ligase catalytic domain"/>
    <property type="match status" value="1"/>
</dbReference>
<organism evidence="8 9">
    <name type="scientific">Pseudallescheria apiosperma</name>
    <name type="common">Scedosporium apiospermum</name>
    <dbReference type="NCBI Taxonomy" id="563466"/>
    <lineage>
        <taxon>Eukaryota</taxon>
        <taxon>Fungi</taxon>
        <taxon>Dikarya</taxon>
        <taxon>Ascomycota</taxon>
        <taxon>Pezizomycotina</taxon>
        <taxon>Sordariomycetes</taxon>
        <taxon>Hypocreomycetidae</taxon>
        <taxon>Microascales</taxon>
        <taxon>Microascaceae</taxon>
        <taxon>Scedosporium</taxon>
    </lineage>
</organism>
<evidence type="ECO:0000256" key="1">
    <source>
        <dbReference type="ARBA" id="ARBA00000885"/>
    </source>
</evidence>
<evidence type="ECO:0000313" key="8">
    <source>
        <dbReference type="EMBL" id="KEZ40283.1"/>
    </source>
</evidence>
<accession>A0A084FYX1</accession>
<dbReference type="CDD" id="cd00078">
    <property type="entry name" value="HECTc"/>
    <property type="match status" value="1"/>
</dbReference>
<dbReference type="OrthoDB" id="8068875at2759"/>
<dbReference type="PROSITE" id="PS50237">
    <property type="entry name" value="HECT"/>
    <property type="match status" value="1"/>
</dbReference>
<comment type="catalytic activity">
    <reaction evidence="1">
        <text>S-ubiquitinyl-[E2 ubiquitin-conjugating enzyme]-L-cysteine + [acceptor protein]-L-lysine = [E2 ubiquitin-conjugating enzyme]-L-cysteine + N(6)-ubiquitinyl-[acceptor protein]-L-lysine.</text>
        <dbReference type="EC" id="2.3.2.26"/>
    </reaction>
</comment>
<dbReference type="PANTHER" id="PTHR45700:SF2">
    <property type="entry name" value="UBIQUITIN-PROTEIN LIGASE E3C"/>
    <property type="match status" value="1"/>
</dbReference>
<evidence type="ECO:0000256" key="4">
    <source>
        <dbReference type="ARBA" id="ARBA00022786"/>
    </source>
</evidence>
<name>A0A084FYX1_PSEDA</name>
<dbReference type="VEuPathDB" id="FungiDB:SAPIO_CDS8111"/>
<dbReference type="Gene3D" id="3.30.2410.10">
    <property type="entry name" value="Hect, E3 ligase catalytic domain"/>
    <property type="match status" value="1"/>
</dbReference>
<keyword evidence="3" id="KW-0808">Transferase</keyword>
<dbReference type="Proteomes" id="UP000028545">
    <property type="component" value="Unassembled WGS sequence"/>
</dbReference>
<dbReference type="EC" id="2.3.2.26" evidence="2"/>
<dbReference type="Pfam" id="PF00632">
    <property type="entry name" value="HECT"/>
    <property type="match status" value="1"/>
</dbReference>
<dbReference type="OMA" id="HWLMTNR"/>
<dbReference type="GO" id="GO:0000209">
    <property type="term" value="P:protein polyubiquitination"/>
    <property type="evidence" value="ECO:0007669"/>
    <property type="project" value="InterPro"/>
</dbReference>
<evidence type="ECO:0000256" key="5">
    <source>
        <dbReference type="PROSITE-ProRule" id="PRU00104"/>
    </source>
</evidence>
<dbReference type="GeneID" id="27727183"/>
<dbReference type="PROSITE" id="PS50096">
    <property type="entry name" value="IQ"/>
    <property type="match status" value="1"/>
</dbReference>
<feature type="compositionally biased region" description="Acidic residues" evidence="6">
    <location>
        <begin position="644"/>
        <end position="656"/>
    </location>
</feature>
<dbReference type="InterPro" id="IPR000569">
    <property type="entry name" value="HECT_dom"/>
</dbReference>
<dbReference type="EMBL" id="JOWA01000121">
    <property type="protein sequence ID" value="KEZ40283.1"/>
    <property type="molecule type" value="Genomic_DNA"/>
</dbReference>
<reference evidence="8 9" key="1">
    <citation type="journal article" date="2014" name="Genome Announc.">
        <title>Draft genome sequence of the pathogenic fungus Scedosporium apiospermum.</title>
        <authorList>
            <person name="Vandeputte P."/>
            <person name="Ghamrawi S."/>
            <person name="Rechenmann M."/>
            <person name="Iltis A."/>
            <person name="Giraud S."/>
            <person name="Fleury M."/>
            <person name="Thornton C."/>
            <person name="Delhaes L."/>
            <person name="Meyer W."/>
            <person name="Papon N."/>
            <person name="Bouchara J.P."/>
        </authorList>
    </citation>
    <scope>NUCLEOTIDE SEQUENCE [LARGE SCALE GENOMIC DNA]</scope>
    <source>
        <strain evidence="8 9">IHEM 14462</strain>
    </source>
</reference>
<keyword evidence="4 5" id="KW-0833">Ubl conjugation pathway</keyword>
<feature type="domain" description="HECT" evidence="7">
    <location>
        <begin position="775"/>
        <end position="1148"/>
    </location>
</feature>
<feature type="region of interest" description="Disordered" evidence="6">
    <location>
        <begin position="640"/>
        <end position="670"/>
    </location>
</feature>
<dbReference type="PANTHER" id="PTHR45700">
    <property type="entry name" value="UBIQUITIN-PROTEIN LIGASE E3C"/>
    <property type="match status" value="1"/>
</dbReference>
<protein>
    <recommendedName>
        <fullName evidence="2">HECT-type E3 ubiquitin transferase</fullName>
        <ecNumber evidence="2">2.3.2.26</ecNumber>
    </recommendedName>
</protein>
<evidence type="ECO:0000256" key="3">
    <source>
        <dbReference type="ARBA" id="ARBA00022679"/>
    </source>
</evidence>
<dbReference type="HOGENOM" id="CLU_002173_2_4_1"/>
<dbReference type="GO" id="GO:0006511">
    <property type="term" value="P:ubiquitin-dependent protein catabolic process"/>
    <property type="evidence" value="ECO:0007669"/>
    <property type="project" value="TreeGrafter"/>
</dbReference>
<dbReference type="SUPFAM" id="SSF56204">
    <property type="entry name" value="Hect, E3 ligase catalytic domain"/>
    <property type="match status" value="1"/>
</dbReference>
<gene>
    <name evidence="8" type="ORF">SAPIO_CDS8111</name>
</gene>
<proteinExistence type="predicted"/>
<dbReference type="FunFam" id="3.30.2410.10:FF:000011">
    <property type="entry name" value="Putative Ubiquitin-protein ligase E3C"/>
    <property type="match status" value="1"/>
</dbReference>
<evidence type="ECO:0000313" key="9">
    <source>
        <dbReference type="Proteomes" id="UP000028545"/>
    </source>
</evidence>
<evidence type="ECO:0000259" key="7">
    <source>
        <dbReference type="PROSITE" id="PS50237"/>
    </source>
</evidence>
<dbReference type="RefSeq" id="XP_016640082.1">
    <property type="nucleotide sequence ID" value="XM_016789819.1"/>
</dbReference>
<dbReference type="SMART" id="SM00119">
    <property type="entry name" value="HECTc"/>
    <property type="match status" value="1"/>
</dbReference>
<feature type="compositionally biased region" description="Polar residues" evidence="6">
    <location>
        <begin position="1"/>
        <end position="34"/>
    </location>
</feature>
<feature type="region of interest" description="Disordered" evidence="6">
    <location>
        <begin position="1"/>
        <end position="40"/>
    </location>
</feature>
<sequence length="1148" mass="129294">MNFQTFTGSSRRPRNVNLSGQPSNPNPFASTSWNRPGDPSRTVFKAQADRQQRQRERERLQAARTIQRVYRGSVARAQARELHRSRFDRIYESLPGTGDAALRVRRAFPDLVTSFEVSNKDDVKRLDRLCGDLETVGVASLSNLSSSHVARFFGHLLSALEKTVRDDSHSDISSRLNILASLISIFPAATLSADQPTRFYTLMAGLSSESKLSPSDAAAVTRASLAPLQVLKSLQDSPTKADLSTNAYRSFIFFFLSAPNLTLFENDCREFLASLDIEYLASAIAAQSRTPPMGLSSGDGLLWLLAHFIQLSSTATGYRTEVVLAPIYLLLSSQGKDISQRMGAGSPEDALENAAATEVNTTQARPLPDYIKTQLQSLVSTDSIKNLLNQLSEQREAVETTRTVNVLSGYLLTLLQYFSDQSDNIRMRLYLSDLRSSKGTVPAVKWLWDAAASTGIYRQGRTDPHAPVRILKNYVSQQSRQGPASLDGDAEWRALLLFLDLYIFVLRLADDDDFVTGITPHAHQTSRIQTCCLTLEDIKGLTVFLKSFSFALYHDISSIAPSSTLPRTNTDAVDRSGATATTTTISNPLDLDGVKNLITSAMQLLYERDSRLRLLPAGHWLMTSRFNMGGFISDVVAELQRQQEEEEHSDNEDDEYSHEPMARFSSPSHARQHMRIHQLRELEKKQRERYMATIGPKLEILKHMPFAIPFETRAMVFKQFIHLDKMRRRGGFVDADQWRLSLRTSERGLDRLGKHSADIRREHVLDDAFKQFYPLAEGLKEPIYITFYDRFGEVEAGIDGGGVTKEFLMSAIQDAFAEDSSWFTRNAEGLYYPNPSAMDWFREKRARATRASEREALENESRRVIQQYEFLGRLVGKCIYEGILIDIAFAGFFLMKWRAAAELNRYRGTVNDLRDLDEELYKGLMALKNEPGDVSGWDMYFTIDDEASFGASRDKFTVTRNLIKDGDVTKVTNENRLLFISSVAKHRLVIQPALQTNAFLRGLRSIIDPSWLSMFNRVELQRLVGGDSRAIDVEDLRRNTVYGGLYVIGDDGMEHETVRLFWRVMTKFSDEQRREVLKFVTSTPRAPLLGFAQLSPLFSIRDGGSAEDRLPSASTCINLLKLPLYSSEETLREKLLLAVESGAGFDLS</sequence>
<dbReference type="Gene3D" id="3.90.1750.10">
    <property type="entry name" value="Hect, E3 ligase catalytic domains"/>
    <property type="match status" value="1"/>
</dbReference>
<dbReference type="GO" id="GO:0061630">
    <property type="term" value="F:ubiquitin protein ligase activity"/>
    <property type="evidence" value="ECO:0007669"/>
    <property type="project" value="UniProtKB-EC"/>
</dbReference>